<dbReference type="SUPFAM" id="SSF50156">
    <property type="entry name" value="PDZ domain-like"/>
    <property type="match status" value="1"/>
</dbReference>
<dbReference type="Gene3D" id="2.30.42.10">
    <property type="match status" value="1"/>
</dbReference>
<keyword evidence="1" id="KW-0472">Membrane</keyword>
<protein>
    <submittedName>
        <fullName evidence="2">PDZ domain-containing protein</fullName>
    </submittedName>
</protein>
<feature type="transmembrane region" description="Helical" evidence="1">
    <location>
        <begin position="16"/>
        <end position="37"/>
    </location>
</feature>
<gene>
    <name evidence="2" type="ORF">KHA91_10350</name>
</gene>
<dbReference type="InterPro" id="IPR036034">
    <property type="entry name" value="PDZ_sf"/>
</dbReference>
<evidence type="ECO:0000313" key="2">
    <source>
        <dbReference type="EMBL" id="MBS4223143.1"/>
    </source>
</evidence>
<feature type="transmembrane region" description="Helical" evidence="1">
    <location>
        <begin position="103"/>
        <end position="123"/>
    </location>
</feature>
<dbReference type="EMBL" id="JAGYPN010000002">
    <property type="protein sequence ID" value="MBS4223143.1"/>
    <property type="molecule type" value="Genomic_DNA"/>
</dbReference>
<keyword evidence="1" id="KW-0812">Transmembrane</keyword>
<dbReference type="Proteomes" id="UP000676456">
    <property type="component" value="Unassembled WGS sequence"/>
</dbReference>
<name>A0A942UQL8_9BACI</name>
<feature type="transmembrane region" description="Helical" evidence="1">
    <location>
        <begin position="58"/>
        <end position="76"/>
    </location>
</feature>
<feature type="transmembrane region" description="Helical" evidence="1">
    <location>
        <begin position="186"/>
        <end position="204"/>
    </location>
</feature>
<evidence type="ECO:0000256" key="1">
    <source>
        <dbReference type="SAM" id="Phobius"/>
    </source>
</evidence>
<keyword evidence="1" id="KW-1133">Transmembrane helix</keyword>
<evidence type="ECO:0000313" key="3">
    <source>
        <dbReference type="Proteomes" id="UP000676456"/>
    </source>
</evidence>
<feature type="transmembrane region" description="Helical" evidence="1">
    <location>
        <begin position="138"/>
        <end position="158"/>
    </location>
</feature>
<feature type="transmembrane region" description="Helical" evidence="1">
    <location>
        <begin position="244"/>
        <end position="264"/>
    </location>
</feature>
<accession>A0A942UQL8</accession>
<feature type="transmembrane region" description="Helical" evidence="1">
    <location>
        <begin position="270"/>
        <end position="287"/>
    </location>
</feature>
<keyword evidence="3" id="KW-1185">Reference proteome</keyword>
<comment type="caution">
    <text evidence="2">The sequence shown here is derived from an EMBL/GenBank/DDBJ whole genome shotgun (WGS) entry which is preliminary data.</text>
</comment>
<dbReference type="AlphaFoldDB" id="A0A942UQL8"/>
<sequence length="399" mass="44573">MTEIWLLELAKGIGRIFLHPLLYFSMILAVIAGVLRVKRERGDFNVRVHSFLYELKNLFPAGIVAGLILSIISVSIGLTIPLIFIAAIAVISIILGSIGNARLLSPALIVGLALLVAFTANYFELRMPYFENTIESNYFIGVAILLGILILTEGILMLKNGLKDISPKLRTSSRGLTVGALQTKRMWMLPIFVFLPAGPLTVPFDWWPVIDWGTKSYSLMLVPFIIGFQQQIQSSLPEKAVTRLARQTIGLGVIVIFLSGLSFLDFPFSEFLPAAVGLIAILGRLWISYRHRVREGNTLYYFTPQNNGIMILDVLPGSPADKMGLKTGEIIQICNNINVRNKQDLFESLLKNRAYCKLEVLDTNGEKRFVQRALYEGDHHELGILFVEKRMKHGADRAV</sequence>
<dbReference type="RefSeq" id="WP_213098178.1">
    <property type="nucleotide sequence ID" value="NZ_JAGYPN010000002.1"/>
</dbReference>
<reference evidence="2 3" key="1">
    <citation type="submission" date="2021-05" db="EMBL/GenBank/DDBJ databases">
        <title>Novel Bacillus species.</title>
        <authorList>
            <person name="Liu G."/>
        </authorList>
    </citation>
    <scope>NUCLEOTIDE SEQUENCE [LARGE SCALE GENOMIC DNA]</scope>
    <source>
        <strain evidence="2 3">FJAT-49682</strain>
    </source>
</reference>
<proteinExistence type="predicted"/>
<organism evidence="2 3">
    <name type="scientific">Lederbergia citrea</name>
    <dbReference type="NCBI Taxonomy" id="2833581"/>
    <lineage>
        <taxon>Bacteria</taxon>
        <taxon>Bacillati</taxon>
        <taxon>Bacillota</taxon>
        <taxon>Bacilli</taxon>
        <taxon>Bacillales</taxon>
        <taxon>Bacillaceae</taxon>
        <taxon>Lederbergia</taxon>
    </lineage>
</organism>